<dbReference type="EMBL" id="BSUZ01000001">
    <property type="protein sequence ID" value="GMA85732.1"/>
    <property type="molecule type" value="Genomic_DNA"/>
</dbReference>
<dbReference type="Proteomes" id="UP001157017">
    <property type="component" value="Unassembled WGS sequence"/>
</dbReference>
<protein>
    <submittedName>
        <fullName evidence="2">Uncharacterized protein</fullName>
    </submittedName>
</protein>
<name>A0ABQ6JD77_9ACTN</name>
<organism evidence="2 3">
    <name type="scientific">Angustibacter aerolatus</name>
    <dbReference type="NCBI Taxonomy" id="1162965"/>
    <lineage>
        <taxon>Bacteria</taxon>
        <taxon>Bacillati</taxon>
        <taxon>Actinomycetota</taxon>
        <taxon>Actinomycetes</taxon>
        <taxon>Kineosporiales</taxon>
        <taxon>Kineosporiaceae</taxon>
    </lineage>
</organism>
<comment type="caution">
    <text evidence="2">The sequence shown here is derived from an EMBL/GenBank/DDBJ whole genome shotgun (WGS) entry which is preliminary data.</text>
</comment>
<feature type="compositionally biased region" description="Polar residues" evidence="1">
    <location>
        <begin position="141"/>
        <end position="157"/>
    </location>
</feature>
<sequence>MHEVLLHLQAPVAAEVAADRARRGDGRVGGAGERPEGLDAALALDDDGDDRPGRHELQQGLVEGLALVLGVVLLEGGPLDRPHVEGDERVPLGLDAAQDLAGQAALHAVGLDEDEAALGHGVAFRESDVGPDPTDPATAATHPSSRSLTPPTCTCGP</sequence>
<reference evidence="3" key="1">
    <citation type="journal article" date="2019" name="Int. J. Syst. Evol. Microbiol.">
        <title>The Global Catalogue of Microorganisms (GCM) 10K type strain sequencing project: providing services to taxonomists for standard genome sequencing and annotation.</title>
        <authorList>
            <consortium name="The Broad Institute Genomics Platform"/>
            <consortium name="The Broad Institute Genome Sequencing Center for Infectious Disease"/>
            <person name="Wu L."/>
            <person name="Ma J."/>
        </authorList>
    </citation>
    <scope>NUCLEOTIDE SEQUENCE [LARGE SCALE GENOMIC DNA]</scope>
    <source>
        <strain evidence="3">NBRC 108730</strain>
    </source>
</reference>
<accession>A0ABQ6JD77</accession>
<evidence type="ECO:0000313" key="2">
    <source>
        <dbReference type="EMBL" id="GMA85732.1"/>
    </source>
</evidence>
<feature type="region of interest" description="Disordered" evidence="1">
    <location>
        <begin position="125"/>
        <end position="157"/>
    </location>
</feature>
<keyword evidence="3" id="KW-1185">Reference proteome</keyword>
<gene>
    <name evidence="2" type="ORF">GCM10025868_09820</name>
</gene>
<evidence type="ECO:0000256" key="1">
    <source>
        <dbReference type="SAM" id="MobiDB-lite"/>
    </source>
</evidence>
<evidence type="ECO:0000313" key="3">
    <source>
        <dbReference type="Proteomes" id="UP001157017"/>
    </source>
</evidence>
<proteinExistence type="predicted"/>